<reference evidence="2 3" key="1">
    <citation type="submission" date="2016-11" db="EMBL/GenBank/DDBJ databases">
        <authorList>
            <person name="Jaros S."/>
            <person name="Januszkiewicz K."/>
            <person name="Wedrychowicz H."/>
        </authorList>
    </citation>
    <scope>NUCLEOTIDE SEQUENCE [LARGE SCALE GENOMIC DNA]</scope>
    <source>
        <strain evidence="2 3">DSM 6191</strain>
    </source>
</reference>
<protein>
    <submittedName>
        <fullName evidence="2">Uncharacterized protein</fullName>
    </submittedName>
</protein>
<sequence length="60" mass="6930">MEESKLKLAQHEVDEALKTVEDIEKVIDDNNSKDVLKEKFMTLSQKVQELEDILKTEGIL</sequence>
<feature type="coiled-coil region" evidence="1">
    <location>
        <begin position="6"/>
        <end position="53"/>
    </location>
</feature>
<name>A0A1M5ZCZ5_9CLOT</name>
<proteinExistence type="predicted"/>
<dbReference type="Proteomes" id="UP000184241">
    <property type="component" value="Unassembled WGS sequence"/>
</dbReference>
<accession>A0A1M5ZCZ5</accession>
<evidence type="ECO:0000256" key="1">
    <source>
        <dbReference type="SAM" id="Coils"/>
    </source>
</evidence>
<dbReference type="AlphaFoldDB" id="A0A1M5ZCZ5"/>
<evidence type="ECO:0000313" key="2">
    <source>
        <dbReference type="EMBL" id="SHI22107.1"/>
    </source>
</evidence>
<dbReference type="EMBL" id="FQXU01000008">
    <property type="protein sequence ID" value="SHI22107.1"/>
    <property type="molecule type" value="Genomic_DNA"/>
</dbReference>
<dbReference type="RefSeq" id="WP_073020345.1">
    <property type="nucleotide sequence ID" value="NZ_FQXU01000008.1"/>
</dbReference>
<organism evidence="2 3">
    <name type="scientific">Clostridium intestinale DSM 6191</name>
    <dbReference type="NCBI Taxonomy" id="1121320"/>
    <lineage>
        <taxon>Bacteria</taxon>
        <taxon>Bacillati</taxon>
        <taxon>Bacillota</taxon>
        <taxon>Clostridia</taxon>
        <taxon>Eubacteriales</taxon>
        <taxon>Clostridiaceae</taxon>
        <taxon>Clostridium</taxon>
    </lineage>
</organism>
<keyword evidence="1" id="KW-0175">Coiled coil</keyword>
<evidence type="ECO:0000313" key="3">
    <source>
        <dbReference type="Proteomes" id="UP000184241"/>
    </source>
</evidence>
<gene>
    <name evidence="2" type="ORF">SAMN02745941_02809</name>
</gene>